<dbReference type="InterPro" id="IPR039782">
    <property type="entry name" value="VPS13B"/>
</dbReference>
<evidence type="ECO:0000313" key="1">
    <source>
        <dbReference type="EMBL" id="EMP39375.1"/>
    </source>
</evidence>
<gene>
    <name evidence="1" type="ORF">UY3_03427</name>
</gene>
<dbReference type="Proteomes" id="UP000031443">
    <property type="component" value="Unassembled WGS sequence"/>
</dbReference>
<organism evidence="1 2">
    <name type="scientific">Chelonia mydas</name>
    <name type="common">Green sea-turtle</name>
    <name type="synonym">Chelonia agassizi</name>
    <dbReference type="NCBI Taxonomy" id="8469"/>
    <lineage>
        <taxon>Eukaryota</taxon>
        <taxon>Metazoa</taxon>
        <taxon>Chordata</taxon>
        <taxon>Craniata</taxon>
        <taxon>Vertebrata</taxon>
        <taxon>Euteleostomi</taxon>
        <taxon>Archelosauria</taxon>
        <taxon>Testudinata</taxon>
        <taxon>Testudines</taxon>
        <taxon>Cryptodira</taxon>
        <taxon>Durocryptodira</taxon>
        <taxon>Americhelydia</taxon>
        <taxon>Chelonioidea</taxon>
        <taxon>Cheloniidae</taxon>
        <taxon>Chelonia</taxon>
    </lineage>
</organism>
<dbReference type="EMBL" id="KB516917">
    <property type="protein sequence ID" value="EMP39375.1"/>
    <property type="molecule type" value="Genomic_DNA"/>
</dbReference>
<dbReference type="AlphaFoldDB" id="M7BUA4"/>
<protein>
    <submittedName>
        <fullName evidence="1">Vacuolar protein sorting-associated protein 13B</fullName>
    </submittedName>
</protein>
<evidence type="ECO:0000313" key="2">
    <source>
        <dbReference type="Proteomes" id="UP000031443"/>
    </source>
</evidence>
<accession>M7BUA4</accession>
<keyword evidence="2" id="KW-1185">Reference proteome</keyword>
<name>M7BUA4_CHEMY</name>
<sequence>MPTLEGSVQNVELKYCSTSLVKCASGTVGSIKICAKAPGDGGKEKLIPLIQGPSDTRDLHSSKWLNESRKPESLLAPDMVAFTIQSPQYMDYCHNSVKSDNFGNSLETKHLASSILLQCCGFKWTCVIQFIDWQNSSCTGIVKSGIS</sequence>
<dbReference type="PANTHER" id="PTHR12517:SF0">
    <property type="entry name" value="INTERMEMBRANE LIPID TRANSFER PROTEIN VPS13B"/>
    <property type="match status" value="1"/>
</dbReference>
<reference evidence="2" key="1">
    <citation type="journal article" date="2013" name="Nat. Genet.">
        <title>The draft genomes of soft-shell turtle and green sea turtle yield insights into the development and evolution of the turtle-specific body plan.</title>
        <authorList>
            <person name="Wang Z."/>
            <person name="Pascual-Anaya J."/>
            <person name="Zadissa A."/>
            <person name="Li W."/>
            <person name="Niimura Y."/>
            <person name="Huang Z."/>
            <person name="Li C."/>
            <person name="White S."/>
            <person name="Xiong Z."/>
            <person name="Fang D."/>
            <person name="Wang B."/>
            <person name="Ming Y."/>
            <person name="Chen Y."/>
            <person name="Zheng Y."/>
            <person name="Kuraku S."/>
            <person name="Pignatelli M."/>
            <person name="Herrero J."/>
            <person name="Beal K."/>
            <person name="Nozawa M."/>
            <person name="Li Q."/>
            <person name="Wang J."/>
            <person name="Zhang H."/>
            <person name="Yu L."/>
            <person name="Shigenobu S."/>
            <person name="Wang J."/>
            <person name="Liu J."/>
            <person name="Flicek P."/>
            <person name="Searle S."/>
            <person name="Wang J."/>
            <person name="Kuratani S."/>
            <person name="Yin Y."/>
            <person name="Aken B."/>
            <person name="Zhang G."/>
            <person name="Irie N."/>
        </authorList>
    </citation>
    <scope>NUCLEOTIDE SEQUENCE [LARGE SCALE GENOMIC DNA]</scope>
</reference>
<dbReference type="PANTHER" id="PTHR12517">
    <property type="entry name" value="VACUOLAR PROTEIN SORTING-ASSOCIATED PROTEIN 13B"/>
    <property type="match status" value="1"/>
</dbReference>
<dbReference type="STRING" id="8469.M7BUA4"/>
<proteinExistence type="predicted"/>